<dbReference type="RefSeq" id="XP_007835581.1">
    <property type="nucleotide sequence ID" value="XM_007837390.1"/>
</dbReference>
<dbReference type="InParanoid" id="W3X1B5"/>
<accession>W3X1B5</accession>
<dbReference type="Proteomes" id="UP000030651">
    <property type="component" value="Unassembled WGS sequence"/>
</dbReference>
<protein>
    <recommendedName>
        <fullName evidence="4">HIT domain-containing protein</fullName>
    </recommendedName>
</protein>
<dbReference type="InterPro" id="IPR036265">
    <property type="entry name" value="HIT-like_sf"/>
</dbReference>
<feature type="region of interest" description="Disordered" evidence="1">
    <location>
        <begin position="170"/>
        <end position="190"/>
    </location>
</feature>
<dbReference type="Gene3D" id="3.30.428.10">
    <property type="entry name" value="HIT-like"/>
    <property type="match status" value="1"/>
</dbReference>
<dbReference type="GeneID" id="19273822"/>
<dbReference type="KEGG" id="pfy:PFICI_08809"/>
<dbReference type="AlphaFoldDB" id="W3X1B5"/>
<dbReference type="OrthoDB" id="1915375at2759"/>
<dbReference type="SUPFAM" id="SSF54197">
    <property type="entry name" value="HIT-like"/>
    <property type="match status" value="1"/>
</dbReference>
<keyword evidence="3" id="KW-1185">Reference proteome</keyword>
<gene>
    <name evidence="2" type="ORF">PFICI_08809</name>
</gene>
<organism evidence="2 3">
    <name type="scientific">Pestalotiopsis fici (strain W106-1 / CGMCC3.15140)</name>
    <dbReference type="NCBI Taxonomy" id="1229662"/>
    <lineage>
        <taxon>Eukaryota</taxon>
        <taxon>Fungi</taxon>
        <taxon>Dikarya</taxon>
        <taxon>Ascomycota</taxon>
        <taxon>Pezizomycotina</taxon>
        <taxon>Sordariomycetes</taxon>
        <taxon>Xylariomycetidae</taxon>
        <taxon>Amphisphaeriales</taxon>
        <taxon>Sporocadaceae</taxon>
        <taxon>Pestalotiopsis</taxon>
    </lineage>
</organism>
<sequence>MTLTSKDVYFTNKVEKIRDQYNLFWSYPEAQADVDAYLRGDQYHEYRDAQKWIKKSNCFQPDELLDSDPVVFAQNDKALIIGNLHSFDTQQHPKDPKKAGMSFIHLLGIPRAQIFNGVSLTPDNCNIIDDIISLFESRWGVECANHSFRTQVVEHQRNAINENAQVQIKDVESDRDSNPRRFQEEVQKAKDRATESTNRWDCLQSVARELKVDDFNYGLHLWPDQSVPHLHVHVVARPSFMRQFSTKEHDEKTVDARELRNFILPYGLEETEPLDVEVTSGYP</sequence>
<name>W3X1B5_PESFW</name>
<reference evidence="3" key="1">
    <citation type="journal article" date="2015" name="BMC Genomics">
        <title>Genomic and transcriptomic analysis of the endophytic fungus Pestalotiopsis fici reveals its lifestyle and high potential for synthesis of natural products.</title>
        <authorList>
            <person name="Wang X."/>
            <person name="Zhang X."/>
            <person name="Liu L."/>
            <person name="Xiang M."/>
            <person name="Wang W."/>
            <person name="Sun X."/>
            <person name="Che Y."/>
            <person name="Guo L."/>
            <person name="Liu G."/>
            <person name="Guo L."/>
            <person name="Wang C."/>
            <person name="Yin W.B."/>
            <person name="Stadler M."/>
            <person name="Zhang X."/>
            <person name="Liu X."/>
        </authorList>
    </citation>
    <scope>NUCLEOTIDE SEQUENCE [LARGE SCALE GENOMIC DNA]</scope>
    <source>
        <strain evidence="3">W106-1 / CGMCC3.15140</strain>
    </source>
</reference>
<dbReference type="HOGENOM" id="CLU_912671_0_0_1"/>
<evidence type="ECO:0000313" key="3">
    <source>
        <dbReference type="Proteomes" id="UP000030651"/>
    </source>
</evidence>
<evidence type="ECO:0000256" key="1">
    <source>
        <dbReference type="SAM" id="MobiDB-lite"/>
    </source>
</evidence>
<evidence type="ECO:0008006" key="4">
    <source>
        <dbReference type="Google" id="ProtNLM"/>
    </source>
</evidence>
<dbReference type="EMBL" id="KI912114">
    <property type="protein sequence ID" value="ETS78956.1"/>
    <property type="molecule type" value="Genomic_DNA"/>
</dbReference>
<proteinExistence type="predicted"/>
<evidence type="ECO:0000313" key="2">
    <source>
        <dbReference type="EMBL" id="ETS78956.1"/>
    </source>
</evidence>